<dbReference type="AlphaFoldDB" id="A0A8J8FCX5"/>
<protein>
    <submittedName>
        <fullName evidence="1">Uncharacterized protein</fullName>
    </submittedName>
</protein>
<evidence type="ECO:0000313" key="2">
    <source>
        <dbReference type="Proteomes" id="UP000598971"/>
    </source>
</evidence>
<keyword evidence="2" id="KW-1185">Reference proteome</keyword>
<reference evidence="1" key="1">
    <citation type="submission" date="2019-10" db="EMBL/GenBank/DDBJ databases">
        <title>Draft genome sequence of Panacibacter sp. KCS-6.</title>
        <authorList>
            <person name="Yim K.J."/>
        </authorList>
    </citation>
    <scope>NUCLEOTIDE SEQUENCE</scope>
    <source>
        <strain evidence="1">KCS-6</strain>
    </source>
</reference>
<sequence>MKRTSNLLPDWIASQFKNQLQYGAIKPTDDNAFSYFLFTCVPQIFEAYAIVLHPFWINWDAKEKVDAGVVIAEYEMDDNDFKSLTWQAFFSLNKKNFELSTAYKTHIEINKELLLKPWPDYFWFPGSGDCETEALQYILSEIKNLYGDLLINCYFELIKTVKIETDIIYRGLITTFGDLPNKTDIKNTPSVIYPDCKEWIIVSDYDLPFTFIGGTKELINRIIQKKELDIFEIIQTF</sequence>
<accession>A0A8J8FCX5</accession>
<comment type="caution">
    <text evidence="1">The sequence shown here is derived from an EMBL/GenBank/DDBJ whole genome shotgun (WGS) entry which is preliminary data.</text>
</comment>
<name>A0A8J8FCX5_9BACT</name>
<organism evidence="1 2">
    <name type="scientific">Limnovirga soli</name>
    <dbReference type="NCBI Taxonomy" id="2656915"/>
    <lineage>
        <taxon>Bacteria</taxon>
        <taxon>Pseudomonadati</taxon>
        <taxon>Bacteroidota</taxon>
        <taxon>Chitinophagia</taxon>
        <taxon>Chitinophagales</taxon>
        <taxon>Chitinophagaceae</taxon>
        <taxon>Limnovirga</taxon>
    </lineage>
</organism>
<dbReference type="Proteomes" id="UP000598971">
    <property type="component" value="Unassembled WGS sequence"/>
</dbReference>
<gene>
    <name evidence="1" type="ORF">GD597_02320</name>
</gene>
<dbReference type="RefSeq" id="WP_171606205.1">
    <property type="nucleotide sequence ID" value="NZ_WHPF01000002.1"/>
</dbReference>
<proteinExistence type="predicted"/>
<evidence type="ECO:0000313" key="1">
    <source>
        <dbReference type="EMBL" id="NNV54278.1"/>
    </source>
</evidence>
<dbReference type="EMBL" id="WHPF01000002">
    <property type="protein sequence ID" value="NNV54278.1"/>
    <property type="molecule type" value="Genomic_DNA"/>
</dbReference>